<reference evidence="1 2" key="1">
    <citation type="journal article" date="2015" name="BMC Genomics">
        <title>Gene expression during zombie ant biting behavior reflects the complexity underlying fungal parasitic behavioral manipulation.</title>
        <authorList>
            <person name="de Bekker C."/>
            <person name="Ohm R.A."/>
            <person name="Loreto R.G."/>
            <person name="Sebastian A."/>
            <person name="Albert I."/>
            <person name="Merrow M."/>
            <person name="Brachmann A."/>
            <person name="Hughes D.P."/>
        </authorList>
    </citation>
    <scope>NUCLEOTIDE SEQUENCE [LARGE SCALE GENOMIC DNA]</scope>
    <source>
        <strain evidence="1 2">SC16a</strain>
    </source>
</reference>
<keyword evidence="2" id="KW-1185">Reference proteome</keyword>
<dbReference type="Proteomes" id="UP000037136">
    <property type="component" value="Unassembled WGS sequence"/>
</dbReference>
<sequence length="121" mass="13304">MDDGEGTTSTYLPIESDYLRDSATTLSRQRQPLLFFFLLLPLLRHIFCRSSPRPRILSSPLSLPSPATYPLFCPISASEYDKPVPTNFSLTCPLPPPPPPPPALFRASASGRLMLPAPLPP</sequence>
<proteinExistence type="predicted"/>
<gene>
    <name evidence="1" type="ORF">XA68_15879</name>
</gene>
<evidence type="ECO:0000313" key="2">
    <source>
        <dbReference type="Proteomes" id="UP000037136"/>
    </source>
</evidence>
<dbReference type="AlphaFoldDB" id="A0A2A9PP14"/>
<evidence type="ECO:0000313" key="1">
    <source>
        <dbReference type="EMBL" id="PFH63245.1"/>
    </source>
</evidence>
<organism evidence="1 2">
    <name type="scientific">Ophiocordyceps unilateralis</name>
    <name type="common">Zombie-ant fungus</name>
    <name type="synonym">Torrubia unilateralis</name>
    <dbReference type="NCBI Taxonomy" id="268505"/>
    <lineage>
        <taxon>Eukaryota</taxon>
        <taxon>Fungi</taxon>
        <taxon>Dikarya</taxon>
        <taxon>Ascomycota</taxon>
        <taxon>Pezizomycotina</taxon>
        <taxon>Sordariomycetes</taxon>
        <taxon>Hypocreomycetidae</taxon>
        <taxon>Hypocreales</taxon>
        <taxon>Ophiocordycipitaceae</taxon>
        <taxon>Ophiocordyceps</taxon>
    </lineage>
</organism>
<dbReference type="EMBL" id="LAZP02000005">
    <property type="protein sequence ID" value="PFH63245.1"/>
    <property type="molecule type" value="Genomic_DNA"/>
</dbReference>
<protein>
    <submittedName>
        <fullName evidence="1">Uncharacterized protein</fullName>
    </submittedName>
</protein>
<comment type="caution">
    <text evidence="1">The sequence shown here is derived from an EMBL/GenBank/DDBJ whole genome shotgun (WGS) entry which is preliminary data.</text>
</comment>
<accession>A0A2A9PP14</accession>
<name>A0A2A9PP14_OPHUN</name>
<reference evidence="1 2" key="2">
    <citation type="journal article" date="2017" name="Sci. Rep.">
        <title>Ant-infecting Ophiocordyceps genomes reveal a high diversity of potential behavioral manipulation genes and a possible major role for enterotoxins.</title>
        <authorList>
            <person name="de Bekker C."/>
            <person name="Ohm R.A."/>
            <person name="Evans H.C."/>
            <person name="Brachmann A."/>
            <person name="Hughes D.P."/>
        </authorList>
    </citation>
    <scope>NUCLEOTIDE SEQUENCE [LARGE SCALE GENOMIC DNA]</scope>
    <source>
        <strain evidence="1 2">SC16a</strain>
    </source>
</reference>